<evidence type="ECO:0000256" key="2">
    <source>
        <dbReference type="SAM" id="Phobius"/>
    </source>
</evidence>
<dbReference type="Pfam" id="PF01841">
    <property type="entry name" value="Transglut_core"/>
    <property type="match status" value="1"/>
</dbReference>
<feature type="transmembrane region" description="Helical" evidence="2">
    <location>
        <begin position="620"/>
        <end position="651"/>
    </location>
</feature>
<protein>
    <submittedName>
        <fullName evidence="4">Transglutaminase superfamily protein</fullName>
    </submittedName>
</protein>
<evidence type="ECO:0000313" key="5">
    <source>
        <dbReference type="Proteomes" id="UP000317998"/>
    </source>
</evidence>
<feature type="transmembrane region" description="Helical" evidence="2">
    <location>
        <begin position="229"/>
        <end position="251"/>
    </location>
</feature>
<keyword evidence="2" id="KW-0812">Transmembrane</keyword>
<evidence type="ECO:0000313" key="4">
    <source>
        <dbReference type="EMBL" id="TQL48485.1"/>
    </source>
</evidence>
<dbReference type="Pfam" id="PF11992">
    <property type="entry name" value="TgpA_N"/>
    <property type="match status" value="1"/>
</dbReference>
<feature type="transmembrane region" description="Helical" evidence="2">
    <location>
        <begin position="126"/>
        <end position="146"/>
    </location>
</feature>
<dbReference type="SUPFAM" id="SSF54001">
    <property type="entry name" value="Cysteine proteinases"/>
    <property type="match status" value="1"/>
</dbReference>
<dbReference type="InterPro" id="IPR021878">
    <property type="entry name" value="TgpA_N"/>
</dbReference>
<dbReference type="AlphaFoldDB" id="A0A542YK87"/>
<reference evidence="4 5" key="1">
    <citation type="submission" date="2019-06" db="EMBL/GenBank/DDBJ databases">
        <title>Sequencing the genomes of 1000 actinobacteria strains.</title>
        <authorList>
            <person name="Klenk H.-P."/>
        </authorList>
    </citation>
    <scope>NUCLEOTIDE SEQUENCE [LARGE SCALE GENOMIC DNA]</scope>
    <source>
        <strain evidence="4 5">DSM 26477</strain>
    </source>
</reference>
<dbReference type="EMBL" id="VFOM01000001">
    <property type="protein sequence ID" value="TQL48485.1"/>
    <property type="molecule type" value="Genomic_DNA"/>
</dbReference>
<dbReference type="OrthoDB" id="3651060at2"/>
<dbReference type="InterPro" id="IPR052901">
    <property type="entry name" value="Bact_TGase-like"/>
</dbReference>
<feature type="region of interest" description="Disordered" evidence="1">
    <location>
        <begin position="569"/>
        <end position="613"/>
    </location>
</feature>
<feature type="transmembrane region" description="Helical" evidence="2">
    <location>
        <begin position="9"/>
        <end position="33"/>
    </location>
</feature>
<keyword evidence="2" id="KW-1133">Transmembrane helix</keyword>
<dbReference type="PANTHER" id="PTHR42736:SF1">
    <property type="entry name" value="PROTEIN-GLUTAMINE GAMMA-GLUTAMYLTRANSFERASE"/>
    <property type="match status" value="1"/>
</dbReference>
<keyword evidence="5" id="KW-1185">Reference proteome</keyword>
<feature type="compositionally biased region" description="Polar residues" evidence="1">
    <location>
        <begin position="599"/>
        <end position="609"/>
    </location>
</feature>
<keyword evidence="2" id="KW-0472">Membrane</keyword>
<sequence length="776" mass="82042">MRRPRRQRAAFVVVATATFWVGLAIAVTAFWPIYEHPQFIIMAVGTIVLGSAIALLGAVFRWPSPVVLLLTLIVFAVFGVPFAVPELALYGVLPTLDGLLELVTGAALGWKQLLTITLPVGTYQGLLVPAFLLILVATVGGLSTALRARFGELSALFPSAVLLVGLLFGPKELPFAMPLVLGFLVAVLGTLAWWRWQRRRDAIRALAATTPGTGAAPLETAERSGGIRAVASAVVILAIAVGTGSAAVSLAPPSRERVVLRDTVERPFDPQEYASPLSAFRRYLQPGTADAAMLTASGLPEGGRLRIATLDTYNGVVFSVGSEQTSSESGSFTRVPTSIDQSAIDGEHVTLDIVITGYKGIWVPTAGKLQTIDFVGADASGLKNSFFYNDVSGTAVALDGLGEGSGYELDAVVTPMVADSQLASLAPGTATVPVASAVPDDLAVTLDGWVRDATTPGERLRAMLAGIATEGYISHGGADEPPSRSGHGADRIAQLLTDPIMIGDQEQYAVTAALMARAIGFPSRVVVGFVPDSVSSAGDATVVRGSDASAWIEVNTLRQGWVAVDPTPPVREIPLAEPEEPAQVARPQTPVPPRATEPDGNTDQIPLDSSQEEDPVEDPFLAILLAALVGLGVTLLVIAVLLSPFIAIVAAKLRRRHLRQRASSPAQRISGGWREFEDAIIDYGYTPPASPTRSEVAETVGGIQPLVLASVADRATFAPEQVREEEAIQVWTAVRELGAGLGEGRTRWQRLKALVSLRSLGGYSVKELFARERRLP</sequence>
<evidence type="ECO:0000259" key="3">
    <source>
        <dbReference type="SMART" id="SM00460"/>
    </source>
</evidence>
<dbReference type="InterPro" id="IPR002931">
    <property type="entry name" value="Transglutaminase-like"/>
</dbReference>
<name>A0A542YK87_9MICO</name>
<dbReference type="PANTHER" id="PTHR42736">
    <property type="entry name" value="PROTEIN-GLUTAMINE GAMMA-GLUTAMYLTRANSFERASE"/>
    <property type="match status" value="1"/>
</dbReference>
<dbReference type="Proteomes" id="UP000317998">
    <property type="component" value="Unassembled WGS sequence"/>
</dbReference>
<proteinExistence type="predicted"/>
<feature type="transmembrane region" description="Helical" evidence="2">
    <location>
        <begin position="153"/>
        <end position="169"/>
    </location>
</feature>
<evidence type="ECO:0000256" key="1">
    <source>
        <dbReference type="SAM" id="MobiDB-lite"/>
    </source>
</evidence>
<accession>A0A542YK87</accession>
<feature type="transmembrane region" description="Helical" evidence="2">
    <location>
        <begin position="175"/>
        <end position="194"/>
    </location>
</feature>
<comment type="caution">
    <text evidence="4">The sequence shown here is derived from an EMBL/GenBank/DDBJ whole genome shotgun (WGS) entry which is preliminary data.</text>
</comment>
<organism evidence="4 5">
    <name type="scientific">Homoserinimonas aerilata</name>
    <dbReference type="NCBI Taxonomy" id="1162970"/>
    <lineage>
        <taxon>Bacteria</taxon>
        <taxon>Bacillati</taxon>
        <taxon>Actinomycetota</taxon>
        <taxon>Actinomycetes</taxon>
        <taxon>Micrococcales</taxon>
        <taxon>Microbacteriaceae</taxon>
        <taxon>Homoserinimonas</taxon>
    </lineage>
</organism>
<dbReference type="RefSeq" id="WP_141880584.1">
    <property type="nucleotide sequence ID" value="NZ_VFOM01000001.1"/>
</dbReference>
<feature type="transmembrane region" description="Helical" evidence="2">
    <location>
        <begin position="66"/>
        <end position="84"/>
    </location>
</feature>
<feature type="transmembrane region" description="Helical" evidence="2">
    <location>
        <begin position="39"/>
        <end position="59"/>
    </location>
</feature>
<gene>
    <name evidence="4" type="ORF">FB562_1579</name>
</gene>
<dbReference type="SMART" id="SM00460">
    <property type="entry name" value="TGc"/>
    <property type="match status" value="1"/>
</dbReference>
<dbReference type="Gene3D" id="3.10.620.30">
    <property type="match status" value="1"/>
</dbReference>
<feature type="domain" description="Transglutaminase-like" evidence="3">
    <location>
        <begin position="497"/>
        <end position="568"/>
    </location>
</feature>
<dbReference type="InterPro" id="IPR038765">
    <property type="entry name" value="Papain-like_cys_pep_sf"/>
</dbReference>